<reference evidence="1" key="1">
    <citation type="journal article" date="2021" name="Proc. Natl. Acad. Sci. U.S.A.">
        <title>A Catalog of Tens of Thousands of Viruses from Human Metagenomes Reveals Hidden Associations with Chronic Diseases.</title>
        <authorList>
            <person name="Tisza M.J."/>
            <person name="Buck C.B."/>
        </authorList>
    </citation>
    <scope>NUCLEOTIDE SEQUENCE</scope>
    <source>
        <strain evidence="1">CtSLR2</strain>
    </source>
</reference>
<name>A0A8S5QF60_9VIRU</name>
<protein>
    <submittedName>
        <fullName evidence="1">Uncharacterized protein</fullName>
    </submittedName>
</protein>
<dbReference type="EMBL" id="BK015640">
    <property type="protein sequence ID" value="DAE17449.1"/>
    <property type="molecule type" value="Genomic_DNA"/>
</dbReference>
<organism evidence="1">
    <name type="scientific">Phage sp. ctSLR2</name>
    <dbReference type="NCBI Taxonomy" id="2825796"/>
    <lineage>
        <taxon>Viruses</taxon>
    </lineage>
</organism>
<proteinExistence type="predicted"/>
<evidence type="ECO:0000313" key="1">
    <source>
        <dbReference type="EMBL" id="DAE17449.1"/>
    </source>
</evidence>
<accession>A0A8S5QF60</accession>
<sequence>MIEKIQLKDLDNVSNVTHVVGIDTDKTAGLFEKNSLAKDILSTASIYNAFNHWNNPGWYRILIGKNSVFLSAGVISIVQDFNHENGGGAIFAFIGSGYISPNINVLCKTGSGFSKIRILTKHTTSDASLLIDVYYIRETLNGINCSLSNSIAGITLTDLSNTIVDIPEGFTATEFEI</sequence>